<feature type="region of interest" description="Disordered" evidence="1">
    <location>
        <begin position="144"/>
        <end position="175"/>
    </location>
</feature>
<sequence length="199" mass="22430">MPVAKATNLKKYDIVIKSLRRREVSCLVAALPPCKKPLKQTPRKSTTPNCKSGPVSQSDLPLAKPLKRRSNRKPNKTLISSEPKRKTRSSAVCLDIFPKDEAFLQIKEIPKKRSYQRKSLLLPDTKIPKTSKPEEPECLWMDDNANAPPTPLKNTHNNRSYGRKIPTVPNNTPVVFFPTREKESASTSLHPLDQTVQAK</sequence>
<protein>
    <submittedName>
        <fullName evidence="2">Uncharacterized protein</fullName>
    </submittedName>
</protein>
<feature type="compositionally biased region" description="Polar residues" evidence="1">
    <location>
        <begin position="43"/>
        <end position="59"/>
    </location>
</feature>
<proteinExistence type="predicted"/>
<evidence type="ECO:0000256" key="1">
    <source>
        <dbReference type="SAM" id="MobiDB-lite"/>
    </source>
</evidence>
<name>A0A1B6F7A0_9HEMI</name>
<feature type="non-terminal residue" evidence="2">
    <location>
        <position position="199"/>
    </location>
</feature>
<accession>A0A1B6F7A0</accession>
<feature type="compositionally biased region" description="Polar residues" evidence="1">
    <location>
        <begin position="185"/>
        <end position="199"/>
    </location>
</feature>
<gene>
    <name evidence="2" type="ORF">g.32067</name>
</gene>
<feature type="region of interest" description="Disordered" evidence="1">
    <location>
        <begin position="180"/>
        <end position="199"/>
    </location>
</feature>
<feature type="compositionally biased region" description="Basic residues" evidence="1">
    <location>
        <begin position="65"/>
        <end position="75"/>
    </location>
</feature>
<feature type="region of interest" description="Disordered" evidence="1">
    <location>
        <begin position="35"/>
        <end position="84"/>
    </location>
</feature>
<organism evidence="2">
    <name type="scientific">Cuerna arida</name>
    <dbReference type="NCBI Taxonomy" id="1464854"/>
    <lineage>
        <taxon>Eukaryota</taxon>
        <taxon>Metazoa</taxon>
        <taxon>Ecdysozoa</taxon>
        <taxon>Arthropoda</taxon>
        <taxon>Hexapoda</taxon>
        <taxon>Insecta</taxon>
        <taxon>Pterygota</taxon>
        <taxon>Neoptera</taxon>
        <taxon>Paraneoptera</taxon>
        <taxon>Hemiptera</taxon>
        <taxon>Auchenorrhyncha</taxon>
        <taxon>Membracoidea</taxon>
        <taxon>Cicadellidae</taxon>
        <taxon>Cicadellinae</taxon>
        <taxon>Proconiini</taxon>
        <taxon>Cuerna</taxon>
    </lineage>
</organism>
<dbReference type="EMBL" id="GECZ01023682">
    <property type="protein sequence ID" value="JAS46087.1"/>
    <property type="molecule type" value="Transcribed_RNA"/>
</dbReference>
<evidence type="ECO:0000313" key="2">
    <source>
        <dbReference type="EMBL" id="JAS46087.1"/>
    </source>
</evidence>
<reference evidence="2" key="1">
    <citation type="submission" date="2015-11" db="EMBL/GenBank/DDBJ databases">
        <title>De novo transcriptome assembly of four potential Pierce s Disease insect vectors from Arizona vineyards.</title>
        <authorList>
            <person name="Tassone E.E."/>
        </authorList>
    </citation>
    <scope>NUCLEOTIDE SEQUENCE</scope>
</reference>
<dbReference type="AlphaFoldDB" id="A0A1B6F7A0"/>